<feature type="compositionally biased region" description="Basic and acidic residues" evidence="1">
    <location>
        <begin position="391"/>
        <end position="400"/>
    </location>
</feature>
<feature type="compositionally biased region" description="Basic and acidic residues" evidence="1">
    <location>
        <begin position="360"/>
        <end position="374"/>
    </location>
</feature>
<dbReference type="RefSeq" id="WP_205892702.1">
    <property type="nucleotide sequence ID" value="NZ_JADEVO010000014.1"/>
</dbReference>
<evidence type="ECO:0000256" key="1">
    <source>
        <dbReference type="SAM" id="MobiDB-lite"/>
    </source>
</evidence>
<gene>
    <name evidence="2" type="ORF">IMW75_11775</name>
</gene>
<feature type="compositionally biased region" description="Polar residues" evidence="1">
    <location>
        <begin position="338"/>
        <end position="347"/>
    </location>
</feature>
<organism evidence="2 3">
    <name type="scientific">Pseudomonas gregormendelii</name>
    <dbReference type="NCBI Taxonomy" id="1628277"/>
    <lineage>
        <taxon>Bacteria</taxon>
        <taxon>Pseudomonadati</taxon>
        <taxon>Pseudomonadota</taxon>
        <taxon>Gammaproteobacteria</taxon>
        <taxon>Pseudomonadales</taxon>
        <taxon>Pseudomonadaceae</taxon>
        <taxon>Pseudomonas</taxon>
    </lineage>
</organism>
<comment type="caution">
    <text evidence="2">The sequence shown here is derived from an EMBL/GenBank/DDBJ whole genome shotgun (WGS) entry which is preliminary data.</text>
</comment>
<dbReference type="Proteomes" id="UP000772591">
    <property type="component" value="Unassembled WGS sequence"/>
</dbReference>
<reference evidence="2 3" key="1">
    <citation type="journal article" date="2021" name="Int. J. Syst. Evol. Microbiol.">
        <title>Pseudomonas piscium sp. nov., Pseudomonas pisciculturae sp. nov., Pseudomonas mucoides sp. nov. and Pseudomonas neuropathica sp. nov. isolated from rainbow trout.</title>
        <authorList>
            <person name="Duman M."/>
            <person name="Mulet M."/>
            <person name="Altun S."/>
            <person name="Saticioglu I.B."/>
            <person name="Gomila M."/>
            <person name="Lalucat J."/>
            <person name="Garcia-Valdes E."/>
        </authorList>
    </citation>
    <scope>NUCLEOTIDE SEQUENCE [LARGE SCALE GENOMIC DNA]</scope>
    <source>
        <strain evidence="2 3">LMG 28632</strain>
    </source>
</reference>
<protein>
    <submittedName>
        <fullName evidence="2">Uncharacterized protein</fullName>
    </submittedName>
</protein>
<dbReference type="EMBL" id="JADEVO010000014">
    <property type="protein sequence ID" value="MBN3965953.1"/>
    <property type="molecule type" value="Genomic_DNA"/>
</dbReference>
<proteinExistence type="predicted"/>
<evidence type="ECO:0000313" key="3">
    <source>
        <dbReference type="Proteomes" id="UP000772591"/>
    </source>
</evidence>
<sequence length="494" mass="53121">MIDVSARLPSLTARGIEFPMACVTHPYMIPNTLLNTTNGAGKDGRGYCFLQPMDTSLEGSAGSMEKLLNVLQGNKRCGTDQTTELSDRLLKKDLADSYVKKRLEKHGVDTTGLSEVIASLVNKVCDSPAPIHFDLLMNRVVGEIKKGFKTVQEIIEQLPLQDLERAAEFQKCPAQSAEDLARLLFPSDPQARAGALTDEGQRKTIANQSSSAVVLTGAMAADLSVNAHSTFDMGSEGQSFLSNAEAAGQMLAGAGFAMANHGAPRAPLIMGCGIAITSLTYVGYKALQAMSPPLASDAALDVQASNFLPFEDREHAAVPAPAGGPGVQQRGVRISERGNLNQRNKTLAPSYRRTGSGEEAYERAEASERGDLNQRNKTLAPSYGRTNSGEEAYKRAEASERDDLNQLDEMLAPSYGRTNSGEATYERADASKVSVFNHHVEKPASVDQGIENPEAEVLKPPVKKPARLKGVPLVRALFLWLVESSGHPFPLGKR</sequence>
<accession>A0ABS3AFN8</accession>
<feature type="region of interest" description="Disordered" evidence="1">
    <location>
        <begin position="336"/>
        <end position="400"/>
    </location>
</feature>
<feature type="compositionally biased region" description="Polar residues" evidence="1">
    <location>
        <begin position="375"/>
        <end position="389"/>
    </location>
</feature>
<evidence type="ECO:0000313" key="2">
    <source>
        <dbReference type="EMBL" id="MBN3965953.1"/>
    </source>
</evidence>
<keyword evidence="3" id="KW-1185">Reference proteome</keyword>
<name>A0ABS3AFN8_9PSED</name>